<dbReference type="PANTHER" id="PTHR12151">
    <property type="entry name" value="ELECTRON TRANSPORT PROTIN SCO1/SENC FAMILY MEMBER"/>
    <property type="match status" value="1"/>
</dbReference>
<dbReference type="GO" id="GO:0033617">
    <property type="term" value="P:mitochondrial respiratory chain complex IV assembly"/>
    <property type="evidence" value="ECO:0007669"/>
    <property type="project" value="TreeGrafter"/>
</dbReference>
<keyword evidence="2" id="KW-0479">Metal-binding</keyword>
<name>U6L9V2_9EIME</name>
<keyword evidence="4" id="KW-1185">Reference proteome</keyword>
<dbReference type="SUPFAM" id="SSF52833">
    <property type="entry name" value="Thioredoxin-like"/>
    <property type="match status" value="1"/>
</dbReference>
<feature type="binding site" evidence="2">
    <location>
        <position position="37"/>
    </location>
    <ligand>
        <name>Cu cation</name>
        <dbReference type="ChEBI" id="CHEBI:23378"/>
    </ligand>
</feature>
<keyword evidence="2" id="KW-0186">Copper</keyword>
<protein>
    <submittedName>
        <fullName evidence="3">SCO1/SenC domain-containing protein, putative</fullName>
    </submittedName>
</protein>
<dbReference type="Gene3D" id="3.40.30.10">
    <property type="entry name" value="Glutaredoxin"/>
    <property type="match status" value="1"/>
</dbReference>
<evidence type="ECO:0000256" key="2">
    <source>
        <dbReference type="PIRSR" id="PIRSR603782-1"/>
    </source>
</evidence>
<sequence>MVEWEWARGQIKSVTRKFRVYFNETARTGDEEYLVDHSIIQYFMGMDGSFKDFFGQNMTAREIAQNIAKHIKEDRLKKEDRRRAAEAEDD</sequence>
<organism evidence="3 4">
    <name type="scientific">Eimeria brunetti</name>
    <dbReference type="NCBI Taxonomy" id="51314"/>
    <lineage>
        <taxon>Eukaryota</taxon>
        <taxon>Sar</taxon>
        <taxon>Alveolata</taxon>
        <taxon>Apicomplexa</taxon>
        <taxon>Conoidasida</taxon>
        <taxon>Coccidia</taxon>
        <taxon>Eucoccidiorida</taxon>
        <taxon>Eimeriorina</taxon>
        <taxon>Eimeriidae</taxon>
        <taxon>Eimeria</taxon>
    </lineage>
</organism>
<dbReference type="VEuPathDB" id="ToxoDB:EBH_0071550"/>
<evidence type="ECO:0000313" key="4">
    <source>
        <dbReference type="Proteomes" id="UP000030750"/>
    </source>
</evidence>
<dbReference type="AlphaFoldDB" id="U6L9V2"/>
<dbReference type="OrthoDB" id="348402at2759"/>
<accession>U6L9V2</accession>
<dbReference type="InterPro" id="IPR003782">
    <property type="entry name" value="SCO1/SenC"/>
</dbReference>
<dbReference type="GO" id="GO:0046872">
    <property type="term" value="F:metal ion binding"/>
    <property type="evidence" value="ECO:0007669"/>
    <property type="project" value="UniProtKB-KW"/>
</dbReference>
<dbReference type="GO" id="GO:0005739">
    <property type="term" value="C:mitochondrion"/>
    <property type="evidence" value="ECO:0007669"/>
    <property type="project" value="GOC"/>
</dbReference>
<dbReference type="Proteomes" id="UP000030750">
    <property type="component" value="Unassembled WGS sequence"/>
</dbReference>
<proteinExistence type="inferred from homology"/>
<evidence type="ECO:0000256" key="1">
    <source>
        <dbReference type="ARBA" id="ARBA00010996"/>
    </source>
</evidence>
<reference evidence="3" key="1">
    <citation type="submission" date="2013-10" db="EMBL/GenBank/DDBJ databases">
        <title>Genomic analysis of the causative agents of coccidiosis in chickens.</title>
        <authorList>
            <person name="Reid A.J."/>
            <person name="Blake D."/>
            <person name="Billington K."/>
            <person name="Browne H."/>
            <person name="Dunn M."/>
            <person name="Hung S."/>
            <person name="Kawahara F."/>
            <person name="Miranda-Saavedra D."/>
            <person name="Mourier T."/>
            <person name="Nagra H."/>
            <person name="Otto T.D."/>
            <person name="Rawlings N."/>
            <person name="Sanchez A."/>
            <person name="Sanders M."/>
            <person name="Subramaniam C."/>
            <person name="Tay Y."/>
            <person name="Dear P."/>
            <person name="Doerig C."/>
            <person name="Gruber A."/>
            <person name="Parkinson J."/>
            <person name="Shirley M."/>
            <person name="Wan K.L."/>
            <person name="Berriman M."/>
            <person name="Tomley F."/>
            <person name="Pain A."/>
        </authorList>
    </citation>
    <scope>NUCLEOTIDE SEQUENCE [LARGE SCALE GENOMIC DNA]</scope>
    <source>
        <strain evidence="3">Houghton</strain>
    </source>
</reference>
<gene>
    <name evidence="3" type="ORF">EBH_0071550</name>
</gene>
<reference evidence="3" key="2">
    <citation type="submission" date="2013-10" db="EMBL/GenBank/DDBJ databases">
        <authorList>
            <person name="Aslett M."/>
        </authorList>
    </citation>
    <scope>NUCLEOTIDE SEQUENCE [LARGE SCALE GENOMIC DNA]</scope>
    <source>
        <strain evidence="3">Houghton</strain>
    </source>
</reference>
<dbReference type="InterPro" id="IPR036249">
    <property type="entry name" value="Thioredoxin-like_sf"/>
</dbReference>
<evidence type="ECO:0000313" key="3">
    <source>
        <dbReference type="EMBL" id="CDJ47217.1"/>
    </source>
</evidence>
<dbReference type="PANTHER" id="PTHR12151:SF5">
    <property type="entry name" value="AT19154P"/>
    <property type="match status" value="1"/>
</dbReference>
<dbReference type="EMBL" id="HG710651">
    <property type="protein sequence ID" value="CDJ47217.1"/>
    <property type="molecule type" value="Genomic_DNA"/>
</dbReference>
<comment type="similarity">
    <text evidence="1">Belongs to the SCO1/2 family.</text>
</comment>